<proteinExistence type="predicted"/>
<protein>
    <submittedName>
        <fullName evidence="1">11926_t:CDS:1</fullName>
    </submittedName>
</protein>
<gene>
    <name evidence="1" type="ORF">DHETER_LOCUS13829</name>
</gene>
<keyword evidence="2" id="KW-1185">Reference proteome</keyword>
<comment type="caution">
    <text evidence="1">The sequence shown here is derived from an EMBL/GenBank/DDBJ whole genome shotgun (WGS) entry which is preliminary data.</text>
</comment>
<sequence length="101" mass="11188">ISSIEQHAIRAFSYALDAIPMALAENSGLSPIETLADIKSRQVTENNSRLGIDCTMKGSNDMKEQFVYDPLISKRQQYLLATQLVKMILKIDDVIIAGTSE</sequence>
<name>A0ACA9Q7F7_9GLOM</name>
<feature type="non-terminal residue" evidence="1">
    <location>
        <position position="1"/>
    </location>
</feature>
<reference evidence="1" key="1">
    <citation type="submission" date="2021-06" db="EMBL/GenBank/DDBJ databases">
        <authorList>
            <person name="Kallberg Y."/>
            <person name="Tangrot J."/>
            <person name="Rosling A."/>
        </authorList>
    </citation>
    <scope>NUCLEOTIDE SEQUENCE</scope>
    <source>
        <strain evidence="1">IL203A</strain>
    </source>
</reference>
<dbReference type="Proteomes" id="UP000789702">
    <property type="component" value="Unassembled WGS sequence"/>
</dbReference>
<evidence type="ECO:0000313" key="2">
    <source>
        <dbReference type="Proteomes" id="UP000789702"/>
    </source>
</evidence>
<evidence type="ECO:0000313" key="1">
    <source>
        <dbReference type="EMBL" id="CAG8737424.1"/>
    </source>
</evidence>
<accession>A0ACA9Q7F7</accession>
<organism evidence="1 2">
    <name type="scientific">Dentiscutata heterogama</name>
    <dbReference type="NCBI Taxonomy" id="1316150"/>
    <lineage>
        <taxon>Eukaryota</taxon>
        <taxon>Fungi</taxon>
        <taxon>Fungi incertae sedis</taxon>
        <taxon>Mucoromycota</taxon>
        <taxon>Glomeromycotina</taxon>
        <taxon>Glomeromycetes</taxon>
        <taxon>Diversisporales</taxon>
        <taxon>Gigasporaceae</taxon>
        <taxon>Dentiscutata</taxon>
    </lineage>
</organism>
<dbReference type="EMBL" id="CAJVPU010039605">
    <property type="protein sequence ID" value="CAG8737424.1"/>
    <property type="molecule type" value="Genomic_DNA"/>
</dbReference>